<keyword evidence="1" id="KW-0805">Transcription regulation</keyword>
<dbReference type="CDD" id="cd06283">
    <property type="entry name" value="PBP1_RegR_EndR_KdgR-like"/>
    <property type="match status" value="1"/>
</dbReference>
<evidence type="ECO:0000313" key="5">
    <source>
        <dbReference type="EMBL" id="RJX71022.1"/>
    </source>
</evidence>
<dbReference type="SMART" id="SM00354">
    <property type="entry name" value="HTH_LACI"/>
    <property type="match status" value="1"/>
</dbReference>
<evidence type="ECO:0000256" key="2">
    <source>
        <dbReference type="ARBA" id="ARBA00023125"/>
    </source>
</evidence>
<dbReference type="Pfam" id="PF00356">
    <property type="entry name" value="LacI"/>
    <property type="match status" value="1"/>
</dbReference>
<dbReference type="CDD" id="cd01392">
    <property type="entry name" value="HTH_LacI"/>
    <property type="match status" value="1"/>
</dbReference>
<dbReference type="SUPFAM" id="SSF47413">
    <property type="entry name" value="lambda repressor-like DNA-binding domains"/>
    <property type="match status" value="1"/>
</dbReference>
<dbReference type="PANTHER" id="PTHR30146">
    <property type="entry name" value="LACI-RELATED TRANSCRIPTIONAL REPRESSOR"/>
    <property type="match status" value="1"/>
</dbReference>
<dbReference type="Pfam" id="PF00532">
    <property type="entry name" value="Peripla_BP_1"/>
    <property type="match status" value="1"/>
</dbReference>
<name>A0A3A6QEE8_9VIBR</name>
<evidence type="ECO:0000256" key="3">
    <source>
        <dbReference type="ARBA" id="ARBA00023163"/>
    </source>
</evidence>
<organism evidence="5 6">
    <name type="scientific">Vibrio sinensis</name>
    <dbReference type="NCBI Taxonomy" id="2302434"/>
    <lineage>
        <taxon>Bacteria</taxon>
        <taxon>Pseudomonadati</taxon>
        <taxon>Pseudomonadota</taxon>
        <taxon>Gammaproteobacteria</taxon>
        <taxon>Vibrionales</taxon>
        <taxon>Vibrionaceae</taxon>
        <taxon>Vibrio</taxon>
    </lineage>
</organism>
<keyword evidence="2 5" id="KW-0238">DNA-binding</keyword>
<comment type="caution">
    <text evidence="5">The sequence shown here is derived from an EMBL/GenBank/DDBJ whole genome shotgun (WGS) entry which is preliminary data.</text>
</comment>
<keyword evidence="3" id="KW-0804">Transcription</keyword>
<dbReference type="PROSITE" id="PS50932">
    <property type="entry name" value="HTH_LACI_2"/>
    <property type="match status" value="1"/>
</dbReference>
<reference evidence="5 6" key="1">
    <citation type="submission" date="2018-08" db="EMBL/GenBank/DDBJ databases">
        <title>Vibrio isolated from the Eastern China Marginal Seas.</title>
        <authorList>
            <person name="Li Y."/>
        </authorList>
    </citation>
    <scope>NUCLEOTIDE SEQUENCE [LARGE SCALE GENOMIC DNA]</scope>
    <source>
        <strain evidence="5 6">BEI233</strain>
    </source>
</reference>
<dbReference type="GO" id="GO:0000976">
    <property type="term" value="F:transcription cis-regulatory region binding"/>
    <property type="evidence" value="ECO:0007669"/>
    <property type="project" value="TreeGrafter"/>
</dbReference>
<evidence type="ECO:0000256" key="1">
    <source>
        <dbReference type="ARBA" id="ARBA00023015"/>
    </source>
</evidence>
<dbReference type="InterPro" id="IPR000843">
    <property type="entry name" value="HTH_LacI"/>
</dbReference>
<dbReference type="OrthoDB" id="9798934at2"/>
<dbReference type="InterPro" id="IPR001761">
    <property type="entry name" value="Peripla_BP/Lac1_sug-bd_dom"/>
</dbReference>
<evidence type="ECO:0000259" key="4">
    <source>
        <dbReference type="PROSITE" id="PS50932"/>
    </source>
</evidence>
<dbReference type="GO" id="GO:0003700">
    <property type="term" value="F:DNA-binding transcription factor activity"/>
    <property type="evidence" value="ECO:0007669"/>
    <property type="project" value="TreeGrafter"/>
</dbReference>
<dbReference type="PROSITE" id="PS00356">
    <property type="entry name" value="HTH_LACI_1"/>
    <property type="match status" value="1"/>
</dbReference>
<dbReference type="PANTHER" id="PTHR30146:SF145">
    <property type="entry name" value="RIBOSE OPERON REPRESSOR"/>
    <property type="match status" value="1"/>
</dbReference>
<keyword evidence="6" id="KW-1185">Reference proteome</keyword>
<dbReference type="AlphaFoldDB" id="A0A3A6QEE8"/>
<feature type="domain" description="HTH lacI-type" evidence="4">
    <location>
        <begin position="11"/>
        <end position="66"/>
    </location>
</feature>
<accession>A0A3A6QEE8</accession>
<dbReference type="Proteomes" id="UP000273252">
    <property type="component" value="Unassembled WGS sequence"/>
</dbReference>
<sequence length="340" mass="37366">MLTRTNKSGFATISDVAKMAGVGKTSVSRFLNGEKGKLSDDLIARIGHAVETLNYRPNQSARMLKAGQSKLIGLLLADITNPYSIGVMQGIESVCKKAGYMLMVCNTDNQMKQQSQYLALLEAHRVDGIVINTFDMIDEEMAEFSKIGCPFVLVDRTSDSLQVDSVSLNNEQAMQQGCQHLLEQHYQALFVVTPPLTIAPRIERVDALREFVAHNQGMQCDVFELNRSEQMLNASLMAFIQQHQGLKTAIVSINGVTSMLAAKALKQLNISLGSQIGFLSVDDPDWVELVDGGITALRQPTKEIGKQACQLLIDRINGDESSPQQKKLQAELIVRHSTTA</sequence>
<gene>
    <name evidence="5" type="ORF">DZ860_11880</name>
</gene>
<protein>
    <submittedName>
        <fullName evidence="5">LacI family DNA-binding transcriptional regulator</fullName>
    </submittedName>
</protein>
<dbReference type="InterPro" id="IPR028082">
    <property type="entry name" value="Peripla_BP_I"/>
</dbReference>
<proteinExistence type="predicted"/>
<dbReference type="InterPro" id="IPR010982">
    <property type="entry name" value="Lambda_DNA-bd_dom_sf"/>
</dbReference>
<evidence type="ECO:0000313" key="6">
    <source>
        <dbReference type="Proteomes" id="UP000273252"/>
    </source>
</evidence>
<dbReference type="EMBL" id="QVMU01000009">
    <property type="protein sequence ID" value="RJX71022.1"/>
    <property type="molecule type" value="Genomic_DNA"/>
</dbReference>
<dbReference type="SUPFAM" id="SSF53822">
    <property type="entry name" value="Periplasmic binding protein-like I"/>
    <property type="match status" value="1"/>
</dbReference>
<dbReference type="Gene3D" id="1.10.260.40">
    <property type="entry name" value="lambda repressor-like DNA-binding domains"/>
    <property type="match status" value="1"/>
</dbReference>
<dbReference type="Gene3D" id="3.40.50.2300">
    <property type="match status" value="2"/>
</dbReference>